<dbReference type="CDD" id="cd13586">
    <property type="entry name" value="PBP2_Maltose_binding_like"/>
    <property type="match status" value="1"/>
</dbReference>
<feature type="chain" id="PRO_5038663577" evidence="6">
    <location>
        <begin position="23"/>
        <end position="420"/>
    </location>
</feature>
<evidence type="ECO:0000256" key="4">
    <source>
        <dbReference type="ARBA" id="ARBA00022729"/>
    </source>
</evidence>
<dbReference type="InterPro" id="IPR006059">
    <property type="entry name" value="SBP"/>
</dbReference>
<dbReference type="GO" id="GO:0055052">
    <property type="term" value="C:ATP-binding cassette (ABC) transporter complex, substrate-binding subunit-containing"/>
    <property type="evidence" value="ECO:0007669"/>
    <property type="project" value="TreeGrafter"/>
</dbReference>
<organism evidence="7 8">
    <name type="scientific">Cellulomonas rhizosphaerae</name>
    <dbReference type="NCBI Taxonomy" id="2293719"/>
    <lineage>
        <taxon>Bacteria</taxon>
        <taxon>Bacillati</taxon>
        <taxon>Actinomycetota</taxon>
        <taxon>Actinomycetes</taxon>
        <taxon>Micrococcales</taxon>
        <taxon>Cellulomonadaceae</taxon>
        <taxon>Cellulomonas</taxon>
    </lineage>
</organism>
<dbReference type="EMBL" id="QWKP01000222">
    <property type="protein sequence ID" value="RHA37570.1"/>
    <property type="molecule type" value="Genomic_DNA"/>
</dbReference>
<evidence type="ECO:0000256" key="5">
    <source>
        <dbReference type="SAM" id="MobiDB-lite"/>
    </source>
</evidence>
<dbReference type="Pfam" id="PF13416">
    <property type="entry name" value="SBP_bac_8"/>
    <property type="match status" value="1"/>
</dbReference>
<evidence type="ECO:0000256" key="6">
    <source>
        <dbReference type="SAM" id="SignalP"/>
    </source>
</evidence>
<dbReference type="SUPFAM" id="SSF53850">
    <property type="entry name" value="Periplasmic binding protein-like II"/>
    <property type="match status" value="1"/>
</dbReference>
<protein>
    <submittedName>
        <fullName evidence="7">Maltose ABC transporter substrate-binding protein</fullName>
    </submittedName>
</protein>
<keyword evidence="2" id="KW-0813">Transport</keyword>
<comment type="similarity">
    <text evidence="1">Belongs to the bacterial solute-binding protein 1 family.</text>
</comment>
<evidence type="ECO:0000313" key="7">
    <source>
        <dbReference type="EMBL" id="RHA37570.1"/>
    </source>
</evidence>
<feature type="region of interest" description="Disordered" evidence="5">
    <location>
        <begin position="22"/>
        <end position="42"/>
    </location>
</feature>
<proteinExistence type="inferred from homology"/>
<reference evidence="7 8" key="1">
    <citation type="submission" date="2018-08" db="EMBL/GenBank/DDBJ databases">
        <title>Cellulomonas rhizosphaerae sp. nov., a novel actinomycete isolated from soil.</title>
        <authorList>
            <person name="Tian Y."/>
        </authorList>
    </citation>
    <scope>NUCLEOTIDE SEQUENCE [LARGE SCALE GENOMIC DNA]</scope>
    <source>
        <strain evidence="7 8">NEAU-TCZ24</strain>
    </source>
</reference>
<dbReference type="OrthoDB" id="9766758at2"/>
<dbReference type="RefSeq" id="WP_118768614.1">
    <property type="nucleotide sequence ID" value="NZ_QWKP01000222.1"/>
</dbReference>
<dbReference type="InterPro" id="IPR006060">
    <property type="entry name" value="Maltose/Cyclodextrin-bd"/>
</dbReference>
<evidence type="ECO:0000256" key="3">
    <source>
        <dbReference type="ARBA" id="ARBA00022597"/>
    </source>
</evidence>
<feature type="signal peptide" evidence="6">
    <location>
        <begin position="1"/>
        <end position="22"/>
    </location>
</feature>
<dbReference type="PRINTS" id="PR00181">
    <property type="entry name" value="MALTOSEBP"/>
</dbReference>
<dbReference type="GO" id="GO:1901982">
    <property type="term" value="F:maltose binding"/>
    <property type="evidence" value="ECO:0007669"/>
    <property type="project" value="TreeGrafter"/>
</dbReference>
<dbReference type="PROSITE" id="PS51257">
    <property type="entry name" value="PROKAR_LIPOPROTEIN"/>
    <property type="match status" value="1"/>
</dbReference>
<comment type="caution">
    <text evidence="7">The sequence shown here is derived from an EMBL/GenBank/DDBJ whole genome shotgun (WGS) entry which is preliminary data.</text>
</comment>
<dbReference type="PANTHER" id="PTHR30061">
    <property type="entry name" value="MALTOSE-BINDING PERIPLASMIC PROTEIN"/>
    <property type="match status" value="1"/>
</dbReference>
<keyword evidence="3" id="KW-0762">Sugar transport</keyword>
<evidence type="ECO:0000256" key="1">
    <source>
        <dbReference type="ARBA" id="ARBA00008520"/>
    </source>
</evidence>
<dbReference type="PANTHER" id="PTHR30061:SF50">
    <property type="entry name" value="MALTOSE_MALTODEXTRIN-BINDING PERIPLASMIC PROTEIN"/>
    <property type="match status" value="1"/>
</dbReference>
<evidence type="ECO:0000313" key="8">
    <source>
        <dbReference type="Proteomes" id="UP000283374"/>
    </source>
</evidence>
<sequence length="420" mass="44355">MRRSIPVVAAALGLALTMSACSSGGSNEGDATPKPTTAETTSAPALSGTLTMWVDETRIDVMKPIVQEFQDETGIKVDLVQKVSGDIRTDFVSQVPTGQGPDVVIGAHDWTGEFVNNGVVAPIELGDKASGFASSAIQAFTYDGKLYGSPYAIENIALVRNNKLLPETKANTFDDLITEGKSADKKYSVVIQQGDAGDAYHLYPLQTSFDAPIFKQAADGSYTNELGLGGENGENFAKYLAKLGKEKVLIATIDGEKAKQAFLDGETPYIVTGPWNTTAFTEAGMDISVLPVPSAGGSEAKPFVGVQGAFISAKSKNPLLANEFVTNFLTTEKVQTELYKAGGRLPALTASADKVDDAVLKGFNEAGATGAPMPSIPEMGAMWAFWGTTEVQIISGQAKDPVKAWDKMVTNMQDAVDGTK</sequence>
<keyword evidence="4 6" id="KW-0732">Signal</keyword>
<gene>
    <name evidence="7" type="ORF">D1825_17050</name>
</gene>
<name>A0A413RHH4_9CELL</name>
<evidence type="ECO:0000256" key="2">
    <source>
        <dbReference type="ARBA" id="ARBA00022448"/>
    </source>
</evidence>
<dbReference type="GO" id="GO:0015768">
    <property type="term" value="P:maltose transport"/>
    <property type="evidence" value="ECO:0007669"/>
    <property type="project" value="TreeGrafter"/>
</dbReference>
<dbReference type="Gene3D" id="3.40.190.10">
    <property type="entry name" value="Periplasmic binding protein-like II"/>
    <property type="match status" value="2"/>
</dbReference>
<dbReference type="GO" id="GO:0015144">
    <property type="term" value="F:carbohydrate transmembrane transporter activity"/>
    <property type="evidence" value="ECO:0007669"/>
    <property type="project" value="InterPro"/>
</dbReference>
<dbReference type="AlphaFoldDB" id="A0A413RHH4"/>
<keyword evidence="8" id="KW-1185">Reference proteome</keyword>
<dbReference type="Proteomes" id="UP000283374">
    <property type="component" value="Unassembled WGS sequence"/>
</dbReference>
<dbReference type="GO" id="GO:0042956">
    <property type="term" value="P:maltodextrin transmembrane transport"/>
    <property type="evidence" value="ECO:0007669"/>
    <property type="project" value="TreeGrafter"/>
</dbReference>
<accession>A0A413RHH4</accession>